<evidence type="ECO:0000256" key="2">
    <source>
        <dbReference type="ARBA" id="ARBA00010183"/>
    </source>
</evidence>
<comment type="subunit">
    <text evidence="8">Homodimer.</text>
</comment>
<dbReference type="SUPFAM" id="SSF69065">
    <property type="entry name" value="RNase III domain-like"/>
    <property type="match status" value="1"/>
</dbReference>
<dbReference type="InterPro" id="IPR000999">
    <property type="entry name" value="RNase_III_dom"/>
</dbReference>
<keyword evidence="8" id="KW-0699">rRNA-binding</keyword>
<dbReference type="GO" id="GO:0004525">
    <property type="term" value="F:ribonuclease III activity"/>
    <property type="evidence" value="ECO:0007669"/>
    <property type="project" value="UniProtKB-EC"/>
</dbReference>
<keyword evidence="3 8" id="KW-0507">mRNA processing</keyword>
<dbReference type="SMART" id="SM00535">
    <property type="entry name" value="RIBOc"/>
    <property type="match status" value="1"/>
</dbReference>
<evidence type="ECO:0000256" key="6">
    <source>
        <dbReference type="ARBA" id="ARBA00022801"/>
    </source>
</evidence>
<comment type="subcellular location">
    <subcellularLocation>
        <location evidence="8">Cytoplasm</location>
    </subcellularLocation>
</comment>
<evidence type="ECO:0000256" key="3">
    <source>
        <dbReference type="ARBA" id="ARBA00022664"/>
    </source>
</evidence>
<feature type="binding site" evidence="8">
    <location>
        <position position="125"/>
    </location>
    <ligand>
        <name>Mg(2+)</name>
        <dbReference type="ChEBI" id="CHEBI:18420"/>
    </ligand>
</feature>
<comment type="catalytic activity">
    <reaction evidence="1 8">
        <text>Endonucleolytic cleavage to 5'-phosphomonoester.</text>
        <dbReference type="EC" id="3.1.26.3"/>
    </reaction>
</comment>
<dbReference type="Proteomes" id="UP001060164">
    <property type="component" value="Chromosome"/>
</dbReference>
<dbReference type="PANTHER" id="PTHR11207:SF0">
    <property type="entry name" value="RIBONUCLEASE 3"/>
    <property type="match status" value="1"/>
</dbReference>
<comment type="similarity">
    <text evidence="2">Belongs to the ribonuclease III family.</text>
</comment>
<keyword evidence="8" id="KW-0479">Metal-binding</keyword>
<feature type="domain" description="RNase III" evidence="10">
    <location>
        <begin position="7"/>
        <end position="136"/>
    </location>
</feature>
<dbReference type="HAMAP" id="MF_00104">
    <property type="entry name" value="RNase_III"/>
    <property type="match status" value="1"/>
</dbReference>
<protein>
    <recommendedName>
        <fullName evidence="8">Ribonuclease 3</fullName>
        <ecNumber evidence="8">3.1.26.3</ecNumber>
    </recommendedName>
    <alternativeName>
        <fullName evidence="8">Ribonuclease III</fullName>
        <shortName evidence="8">RNase III</shortName>
    </alternativeName>
</protein>
<dbReference type="CDD" id="cd00593">
    <property type="entry name" value="RIBOc"/>
    <property type="match status" value="1"/>
</dbReference>
<name>A0ABY5VHL6_9FIRM</name>
<dbReference type="Pfam" id="PF14622">
    <property type="entry name" value="Ribonucleas_3_3"/>
    <property type="match status" value="1"/>
</dbReference>
<organism evidence="11 12">
    <name type="scientific">Ruminococcus gauvreauii</name>
    <dbReference type="NCBI Taxonomy" id="438033"/>
    <lineage>
        <taxon>Bacteria</taxon>
        <taxon>Bacillati</taxon>
        <taxon>Bacillota</taxon>
        <taxon>Clostridia</taxon>
        <taxon>Eubacteriales</taxon>
        <taxon>Oscillospiraceae</taxon>
        <taxon>Ruminococcus</taxon>
    </lineage>
</organism>
<evidence type="ECO:0000256" key="4">
    <source>
        <dbReference type="ARBA" id="ARBA00022722"/>
    </source>
</evidence>
<dbReference type="SUPFAM" id="SSF54768">
    <property type="entry name" value="dsRNA-binding domain-like"/>
    <property type="match status" value="1"/>
</dbReference>
<sequence length="230" mass="26162">MKTEKQQCDLETKLEYRFKNRKLLETALRHSSFTNEHRMPRVECNERLEFLGDAVLELVSSEFLYQTYPDYPEGELTKFRASLVCEPTLAYDARQICLGEYLMLGKGEDNSGGRRRDSIVSDALEAIIGAIYLDGGLECARTFIIRHVLNDIQHKQLFYDSKTILQEIVQGNMQGEIVYQLLGEDGPDHDKTFTTEVQVNGQMLGTGKGRTKKAAEQAAAYHAICELKKK</sequence>
<dbReference type="PROSITE" id="PS50137">
    <property type="entry name" value="DS_RBD"/>
    <property type="match status" value="1"/>
</dbReference>
<dbReference type="InterPro" id="IPR011907">
    <property type="entry name" value="RNase_III"/>
</dbReference>
<dbReference type="PROSITE" id="PS50142">
    <property type="entry name" value="RNASE_3_2"/>
    <property type="match status" value="1"/>
</dbReference>
<keyword evidence="12" id="KW-1185">Reference proteome</keyword>
<evidence type="ECO:0000256" key="1">
    <source>
        <dbReference type="ARBA" id="ARBA00000109"/>
    </source>
</evidence>
<dbReference type="EC" id="3.1.26.3" evidence="8"/>
<reference evidence="11" key="1">
    <citation type="journal article" date="2022" name="Cell">
        <title>Design, construction, and in vivo augmentation of a complex gut microbiome.</title>
        <authorList>
            <person name="Cheng A.G."/>
            <person name="Ho P.Y."/>
            <person name="Aranda-Diaz A."/>
            <person name="Jain S."/>
            <person name="Yu F.B."/>
            <person name="Meng X."/>
            <person name="Wang M."/>
            <person name="Iakiviak M."/>
            <person name="Nagashima K."/>
            <person name="Zhao A."/>
            <person name="Murugkar P."/>
            <person name="Patil A."/>
            <person name="Atabakhsh K."/>
            <person name="Weakley A."/>
            <person name="Yan J."/>
            <person name="Brumbaugh A.R."/>
            <person name="Higginbottom S."/>
            <person name="Dimas A."/>
            <person name="Shiver A.L."/>
            <person name="Deutschbauer A."/>
            <person name="Neff N."/>
            <person name="Sonnenburg J.L."/>
            <person name="Huang K.C."/>
            <person name="Fischbach M.A."/>
        </authorList>
    </citation>
    <scope>NUCLEOTIDE SEQUENCE</scope>
    <source>
        <strain evidence="11">DSM 19829</strain>
    </source>
</reference>
<feature type="binding site" evidence="8">
    <location>
        <position position="122"/>
    </location>
    <ligand>
        <name>Mg(2+)</name>
        <dbReference type="ChEBI" id="CHEBI:18420"/>
    </ligand>
</feature>
<evidence type="ECO:0000256" key="5">
    <source>
        <dbReference type="ARBA" id="ARBA00022759"/>
    </source>
</evidence>
<keyword evidence="8" id="KW-0819">tRNA processing</keyword>
<dbReference type="Pfam" id="PF00035">
    <property type="entry name" value="dsrm"/>
    <property type="match status" value="1"/>
</dbReference>
<evidence type="ECO:0000256" key="7">
    <source>
        <dbReference type="ARBA" id="ARBA00022884"/>
    </source>
</evidence>
<comment type="function">
    <text evidence="8">Digests double-stranded RNA. Involved in the processing of primary rRNA transcript to yield the immediate precursors to the large and small rRNAs (23S and 16S). Processes some mRNAs, and tRNAs when they are encoded in the rRNA operon. Processes pre-crRNA and tracrRNA of type II CRISPR loci if present in the organism.</text>
</comment>
<gene>
    <name evidence="8 11" type="primary">rnc</name>
    <name evidence="11" type="ORF">NQ502_01670</name>
</gene>
<feature type="domain" description="DRBM" evidence="9">
    <location>
        <begin position="160"/>
        <end position="229"/>
    </location>
</feature>
<evidence type="ECO:0000259" key="9">
    <source>
        <dbReference type="PROSITE" id="PS50137"/>
    </source>
</evidence>
<dbReference type="SMART" id="SM00358">
    <property type="entry name" value="DSRM"/>
    <property type="match status" value="1"/>
</dbReference>
<dbReference type="InterPro" id="IPR014720">
    <property type="entry name" value="dsRBD_dom"/>
</dbReference>
<keyword evidence="5 8" id="KW-0255">Endonuclease</keyword>
<dbReference type="EMBL" id="CP102290">
    <property type="protein sequence ID" value="UWP59797.1"/>
    <property type="molecule type" value="Genomic_DNA"/>
</dbReference>
<keyword evidence="4 8" id="KW-0540">Nuclease</keyword>
<evidence type="ECO:0000256" key="8">
    <source>
        <dbReference type="HAMAP-Rule" id="MF_00104"/>
    </source>
</evidence>
<accession>A0ABY5VHL6</accession>
<evidence type="ECO:0000313" key="12">
    <source>
        <dbReference type="Proteomes" id="UP001060164"/>
    </source>
</evidence>
<dbReference type="PROSITE" id="PS00517">
    <property type="entry name" value="RNASE_3_1"/>
    <property type="match status" value="1"/>
</dbReference>
<evidence type="ECO:0000259" key="10">
    <source>
        <dbReference type="PROSITE" id="PS50142"/>
    </source>
</evidence>
<keyword evidence="8" id="KW-0963">Cytoplasm</keyword>
<dbReference type="RefSeq" id="WP_028528922.1">
    <property type="nucleotide sequence ID" value="NZ_CABLBR010000017.1"/>
</dbReference>
<feature type="active site" evidence="8">
    <location>
        <position position="53"/>
    </location>
</feature>
<keyword evidence="8" id="KW-0460">Magnesium</keyword>
<keyword evidence="7 8" id="KW-0694">RNA-binding</keyword>
<dbReference type="InterPro" id="IPR036389">
    <property type="entry name" value="RNase_III_sf"/>
</dbReference>
<dbReference type="PANTHER" id="PTHR11207">
    <property type="entry name" value="RIBONUCLEASE III"/>
    <property type="match status" value="1"/>
</dbReference>
<dbReference type="CDD" id="cd10845">
    <property type="entry name" value="DSRM_RNAse_III_family"/>
    <property type="match status" value="1"/>
</dbReference>
<feature type="binding site" evidence="8">
    <location>
        <position position="49"/>
    </location>
    <ligand>
        <name>Mg(2+)</name>
        <dbReference type="ChEBI" id="CHEBI:18420"/>
    </ligand>
</feature>
<feature type="active site" evidence="8">
    <location>
        <position position="125"/>
    </location>
</feature>
<keyword evidence="8" id="KW-0698">rRNA processing</keyword>
<dbReference type="Gene3D" id="3.30.160.20">
    <property type="match status" value="1"/>
</dbReference>
<dbReference type="NCBIfam" id="TIGR02191">
    <property type="entry name" value="RNaseIII"/>
    <property type="match status" value="1"/>
</dbReference>
<proteinExistence type="inferred from homology"/>
<comment type="cofactor">
    <cofactor evidence="8">
        <name>Mg(2+)</name>
        <dbReference type="ChEBI" id="CHEBI:18420"/>
    </cofactor>
</comment>
<dbReference type="Gene3D" id="1.10.1520.10">
    <property type="entry name" value="Ribonuclease III domain"/>
    <property type="match status" value="1"/>
</dbReference>
<evidence type="ECO:0000313" key="11">
    <source>
        <dbReference type="EMBL" id="UWP59797.1"/>
    </source>
</evidence>
<keyword evidence="6 8" id="KW-0378">Hydrolase</keyword>